<feature type="compositionally biased region" description="Basic and acidic residues" evidence="1">
    <location>
        <begin position="332"/>
        <end position="353"/>
    </location>
</feature>
<dbReference type="OrthoDB" id="389504at2759"/>
<dbReference type="AlphaFoldDB" id="A0A0J9SHL4"/>
<dbReference type="Proteomes" id="UP000053562">
    <property type="component" value="Unassembled WGS sequence"/>
</dbReference>
<accession>A0A0J9SHL4</accession>
<feature type="compositionally biased region" description="Polar residues" evidence="1">
    <location>
        <begin position="293"/>
        <end position="302"/>
    </location>
</feature>
<dbReference type="InterPro" id="IPR008780">
    <property type="entry name" value="Plasmodium_Vir"/>
</dbReference>
<proteinExistence type="predicted"/>
<protein>
    <submittedName>
        <fullName evidence="2">Uncharacterized protein</fullName>
    </submittedName>
</protein>
<evidence type="ECO:0000313" key="2">
    <source>
        <dbReference type="EMBL" id="KMZ82499.1"/>
    </source>
</evidence>
<feature type="compositionally biased region" description="Basic and acidic residues" evidence="1">
    <location>
        <begin position="223"/>
        <end position="264"/>
    </location>
</feature>
<organism evidence="2 3">
    <name type="scientific">Plasmodium vivax India VII</name>
    <dbReference type="NCBI Taxonomy" id="1077284"/>
    <lineage>
        <taxon>Eukaryota</taxon>
        <taxon>Sar</taxon>
        <taxon>Alveolata</taxon>
        <taxon>Apicomplexa</taxon>
        <taxon>Aconoidasida</taxon>
        <taxon>Haemosporida</taxon>
        <taxon>Plasmodiidae</taxon>
        <taxon>Plasmodium</taxon>
        <taxon>Plasmodium (Plasmodium)</taxon>
    </lineage>
</organism>
<sequence>MSSDQRDPGYISYRDYPEVKRQFYRIIDNRIENDYFHEIINSIAGVPNTEKFRKSNILTKLHNVLVNDPAFINGIGDNYCRYINFWLNEEVKKLDEHANRSYFDIFGEFSDKLCYRRANNYNNSCKKYIFDLGHETIYKMRILYGLYDEYSKINSQGNSNNTGSCDAFLSWAYNHNNAIDNYYKDDKKIYHKFLDIKKLIDNLKDKSDSPCIKSIFLHKPKVVQREEQEEKARREAEEKEKQALEEASKRQLEQQLKAKEELLQRSEYNTVGGTASEKGTSQHIDDQRGLRKSVNSELGQHTQRFESSERSVSPRGLLWEEDPTGEGQFIHTNKDKGPEGEVYSEPRDTDRTRSGILGGSSGFPGYITEVLGSVDPVPVVGVSGGMGALFLLFRVFKILNQ</sequence>
<reference evidence="2 3" key="1">
    <citation type="submission" date="2011-08" db="EMBL/GenBank/DDBJ databases">
        <title>The Genome Sequence of Plasmodium vivax India VII.</title>
        <authorList>
            <consortium name="The Broad Institute Genome Sequencing Platform"/>
            <consortium name="The Broad Institute Genome Sequencing Center for Infectious Disease"/>
            <person name="Neafsey D."/>
            <person name="Carlton J."/>
            <person name="Barnwell J."/>
            <person name="Collins W."/>
            <person name="Escalante A."/>
            <person name="Mullikin J."/>
            <person name="Saul A."/>
            <person name="Guigo R."/>
            <person name="Camara F."/>
            <person name="Young S.K."/>
            <person name="Zeng Q."/>
            <person name="Gargeya S."/>
            <person name="Fitzgerald M."/>
            <person name="Haas B."/>
            <person name="Abouelleil A."/>
            <person name="Alvarado L."/>
            <person name="Arachchi H.M."/>
            <person name="Berlin A."/>
            <person name="Brown A."/>
            <person name="Chapman S.B."/>
            <person name="Chen Z."/>
            <person name="Dunbar C."/>
            <person name="Freedman E."/>
            <person name="Gearin G."/>
            <person name="Gellesch M."/>
            <person name="Goldberg J."/>
            <person name="Griggs A."/>
            <person name="Gujja S."/>
            <person name="Heiman D."/>
            <person name="Howarth C."/>
            <person name="Larson L."/>
            <person name="Lui A."/>
            <person name="MacDonald P.J.P."/>
            <person name="Montmayeur A."/>
            <person name="Murphy C."/>
            <person name="Neiman D."/>
            <person name="Pearson M."/>
            <person name="Priest M."/>
            <person name="Roberts A."/>
            <person name="Saif S."/>
            <person name="Shea T."/>
            <person name="Shenoy N."/>
            <person name="Sisk P."/>
            <person name="Stolte C."/>
            <person name="Sykes S."/>
            <person name="Wortman J."/>
            <person name="Nusbaum C."/>
            <person name="Birren B."/>
        </authorList>
    </citation>
    <scope>NUCLEOTIDE SEQUENCE [LARGE SCALE GENOMIC DNA]</scope>
    <source>
        <strain evidence="2 3">India VII</strain>
    </source>
</reference>
<evidence type="ECO:0000313" key="3">
    <source>
        <dbReference type="Proteomes" id="UP000053562"/>
    </source>
</evidence>
<dbReference type="EMBL" id="KQ234179">
    <property type="protein sequence ID" value="KMZ82499.1"/>
    <property type="molecule type" value="Genomic_DNA"/>
</dbReference>
<dbReference type="Pfam" id="PF05795">
    <property type="entry name" value="Plasmodium_Vir"/>
    <property type="match status" value="1"/>
</dbReference>
<feature type="compositionally biased region" description="Polar residues" evidence="1">
    <location>
        <begin position="266"/>
        <end position="282"/>
    </location>
</feature>
<evidence type="ECO:0000256" key="1">
    <source>
        <dbReference type="SAM" id="MobiDB-lite"/>
    </source>
</evidence>
<feature type="region of interest" description="Disordered" evidence="1">
    <location>
        <begin position="223"/>
        <end position="357"/>
    </location>
</feature>
<gene>
    <name evidence="2" type="ORF">PVIIG_05360</name>
</gene>
<name>A0A0J9SHL4_PLAVI</name>